<evidence type="ECO:0000256" key="5">
    <source>
        <dbReference type="ARBA" id="ARBA00023002"/>
    </source>
</evidence>
<accession>A0A9C7Q448</accession>
<keyword evidence="4 7" id="KW-0862">Zinc</keyword>
<keyword evidence="6" id="KW-0520">NAD</keyword>
<protein>
    <recommendedName>
        <fullName evidence="8">Enoyl reductase (ER) domain-containing protein</fullName>
    </recommendedName>
</protein>
<dbReference type="InterPro" id="IPR002328">
    <property type="entry name" value="ADH_Zn_CS"/>
</dbReference>
<dbReference type="AlphaFoldDB" id="A0A9C7Q448"/>
<evidence type="ECO:0000256" key="6">
    <source>
        <dbReference type="ARBA" id="ARBA00023027"/>
    </source>
</evidence>
<sequence length="340" mass="36785">MMMKAAVLRKFNQPLSIEDVPIPQPGYGQVLMQVKASGVCHSDVDTWEGNRPIQPKLPVIPGHEGAGIVAQIGPGVDFLKKGDRIGVPWLYSACGRCEFCCQSIETVCPFQECTGYTKDGSFAEYCLVDAKYVGRLPDNVELTTIAPVLCAGVTVFKSLKETQVRPGQWVAIVGVGGLGHLGIQYAKAMGMRVVAVDIDDSKLQLGKKCGADITIHSNRENPVDRIQKEIGGAHGVVVTAVSPKVFPQAIGMVRRAGTVALNALPPGDFPLNIFDVILRRVTVRGSIVGTRQDLQEALDFAGRGVGLPEVHIRKLEEVNDILRDMQQFKVVGRIVIDMSC</sequence>
<keyword evidence="5" id="KW-0560">Oxidoreductase</keyword>
<gene>
    <name evidence="9" type="ORF">GpartN1_g7735.t1</name>
</gene>
<dbReference type="SUPFAM" id="SSF50129">
    <property type="entry name" value="GroES-like"/>
    <property type="match status" value="1"/>
</dbReference>
<dbReference type="GO" id="GO:0008270">
    <property type="term" value="F:zinc ion binding"/>
    <property type="evidence" value="ECO:0007669"/>
    <property type="project" value="InterPro"/>
</dbReference>
<name>A0A9C7Q448_9RHOD</name>
<evidence type="ECO:0000313" key="10">
    <source>
        <dbReference type="Proteomes" id="UP001061958"/>
    </source>
</evidence>
<dbReference type="SUPFAM" id="SSF51735">
    <property type="entry name" value="NAD(P)-binding Rossmann-fold domains"/>
    <property type="match status" value="1"/>
</dbReference>
<evidence type="ECO:0000256" key="2">
    <source>
        <dbReference type="ARBA" id="ARBA00008072"/>
    </source>
</evidence>
<dbReference type="PANTHER" id="PTHR42940:SF8">
    <property type="entry name" value="VACUOLAR PROTEIN SORTING-ASSOCIATED PROTEIN 11"/>
    <property type="match status" value="1"/>
</dbReference>
<dbReference type="Pfam" id="PF00107">
    <property type="entry name" value="ADH_zinc_N"/>
    <property type="match status" value="1"/>
</dbReference>
<dbReference type="GO" id="GO:0016491">
    <property type="term" value="F:oxidoreductase activity"/>
    <property type="evidence" value="ECO:0007669"/>
    <property type="project" value="UniProtKB-KW"/>
</dbReference>
<evidence type="ECO:0000259" key="8">
    <source>
        <dbReference type="SMART" id="SM00829"/>
    </source>
</evidence>
<dbReference type="Pfam" id="PF08240">
    <property type="entry name" value="ADH_N"/>
    <property type="match status" value="1"/>
</dbReference>
<keyword evidence="3 7" id="KW-0479">Metal-binding</keyword>
<dbReference type="PROSITE" id="PS00059">
    <property type="entry name" value="ADH_ZINC"/>
    <property type="match status" value="1"/>
</dbReference>
<evidence type="ECO:0000256" key="3">
    <source>
        <dbReference type="ARBA" id="ARBA00022723"/>
    </source>
</evidence>
<dbReference type="InterPro" id="IPR020843">
    <property type="entry name" value="ER"/>
</dbReference>
<evidence type="ECO:0000313" key="9">
    <source>
        <dbReference type="EMBL" id="GJQ15944.1"/>
    </source>
</evidence>
<dbReference type="Gene3D" id="3.90.180.10">
    <property type="entry name" value="Medium-chain alcohol dehydrogenases, catalytic domain"/>
    <property type="match status" value="1"/>
</dbReference>
<reference evidence="9" key="2">
    <citation type="submission" date="2022-01" db="EMBL/GenBank/DDBJ databases">
        <authorList>
            <person name="Hirooka S."/>
            <person name="Miyagishima S.Y."/>
        </authorList>
    </citation>
    <scope>NUCLEOTIDE SEQUENCE</scope>
    <source>
        <strain evidence="9">NBRC 102759</strain>
    </source>
</reference>
<evidence type="ECO:0000256" key="7">
    <source>
        <dbReference type="RuleBase" id="RU361277"/>
    </source>
</evidence>
<dbReference type="CDD" id="cd08297">
    <property type="entry name" value="CAD3"/>
    <property type="match status" value="1"/>
</dbReference>
<dbReference type="InterPro" id="IPR011032">
    <property type="entry name" value="GroES-like_sf"/>
</dbReference>
<evidence type="ECO:0000256" key="1">
    <source>
        <dbReference type="ARBA" id="ARBA00001947"/>
    </source>
</evidence>
<reference evidence="9" key="1">
    <citation type="journal article" date="2022" name="Proc. Natl. Acad. Sci. U.S.A.">
        <title>Life cycle and functional genomics of the unicellular red alga Galdieria for elucidating algal and plant evolution and industrial use.</title>
        <authorList>
            <person name="Hirooka S."/>
            <person name="Itabashi T."/>
            <person name="Ichinose T.M."/>
            <person name="Onuma R."/>
            <person name="Fujiwara T."/>
            <person name="Yamashita S."/>
            <person name="Jong L.W."/>
            <person name="Tomita R."/>
            <person name="Iwane A.H."/>
            <person name="Miyagishima S.Y."/>
        </authorList>
    </citation>
    <scope>NUCLEOTIDE SEQUENCE</scope>
    <source>
        <strain evidence="9">NBRC 102759</strain>
    </source>
</reference>
<dbReference type="PANTHER" id="PTHR42940">
    <property type="entry name" value="ALCOHOL DEHYDROGENASE 1-RELATED"/>
    <property type="match status" value="1"/>
</dbReference>
<dbReference type="InterPro" id="IPR036291">
    <property type="entry name" value="NAD(P)-bd_dom_sf"/>
</dbReference>
<dbReference type="InterPro" id="IPR013149">
    <property type="entry name" value="ADH-like_C"/>
</dbReference>
<keyword evidence="10" id="KW-1185">Reference proteome</keyword>
<comment type="similarity">
    <text evidence="2 7">Belongs to the zinc-containing alcohol dehydrogenase family.</text>
</comment>
<dbReference type="EMBL" id="BQMJ01000078">
    <property type="protein sequence ID" value="GJQ15944.1"/>
    <property type="molecule type" value="Genomic_DNA"/>
</dbReference>
<dbReference type="FunFam" id="3.40.50.720:FF:000039">
    <property type="entry name" value="Alcohol dehydrogenase AdhP"/>
    <property type="match status" value="1"/>
</dbReference>
<dbReference type="Proteomes" id="UP001061958">
    <property type="component" value="Unassembled WGS sequence"/>
</dbReference>
<dbReference type="InterPro" id="IPR013154">
    <property type="entry name" value="ADH-like_N"/>
</dbReference>
<comment type="caution">
    <text evidence="9">The sequence shown here is derived from an EMBL/GenBank/DDBJ whole genome shotgun (WGS) entry which is preliminary data.</text>
</comment>
<dbReference type="SMART" id="SM00829">
    <property type="entry name" value="PKS_ER"/>
    <property type="match status" value="1"/>
</dbReference>
<dbReference type="Gene3D" id="3.40.50.720">
    <property type="entry name" value="NAD(P)-binding Rossmann-like Domain"/>
    <property type="match status" value="1"/>
</dbReference>
<feature type="domain" description="Enoyl reductase (ER)" evidence="8">
    <location>
        <begin position="10"/>
        <end position="336"/>
    </location>
</feature>
<comment type="cofactor">
    <cofactor evidence="1 7">
        <name>Zn(2+)</name>
        <dbReference type="ChEBI" id="CHEBI:29105"/>
    </cofactor>
</comment>
<evidence type="ECO:0000256" key="4">
    <source>
        <dbReference type="ARBA" id="ARBA00022833"/>
    </source>
</evidence>
<dbReference type="OrthoDB" id="1879366at2759"/>
<organism evidence="9 10">
    <name type="scientific">Galdieria partita</name>
    <dbReference type="NCBI Taxonomy" id="83374"/>
    <lineage>
        <taxon>Eukaryota</taxon>
        <taxon>Rhodophyta</taxon>
        <taxon>Bangiophyceae</taxon>
        <taxon>Galdieriales</taxon>
        <taxon>Galdieriaceae</taxon>
        <taxon>Galdieria</taxon>
    </lineage>
</organism>
<proteinExistence type="inferred from homology"/>